<reference evidence="2 3" key="1">
    <citation type="journal article" date="2019" name="Nat. Ecol. Evol.">
        <title>Megaphylogeny resolves global patterns of mushroom evolution.</title>
        <authorList>
            <person name="Varga T."/>
            <person name="Krizsan K."/>
            <person name="Foldi C."/>
            <person name="Dima B."/>
            <person name="Sanchez-Garcia M."/>
            <person name="Sanchez-Ramirez S."/>
            <person name="Szollosi G.J."/>
            <person name="Szarkandi J.G."/>
            <person name="Papp V."/>
            <person name="Albert L."/>
            <person name="Andreopoulos W."/>
            <person name="Angelini C."/>
            <person name="Antonin V."/>
            <person name="Barry K.W."/>
            <person name="Bougher N.L."/>
            <person name="Buchanan P."/>
            <person name="Buyck B."/>
            <person name="Bense V."/>
            <person name="Catcheside P."/>
            <person name="Chovatia M."/>
            <person name="Cooper J."/>
            <person name="Damon W."/>
            <person name="Desjardin D."/>
            <person name="Finy P."/>
            <person name="Geml J."/>
            <person name="Haridas S."/>
            <person name="Hughes K."/>
            <person name="Justo A."/>
            <person name="Karasinski D."/>
            <person name="Kautmanova I."/>
            <person name="Kiss B."/>
            <person name="Kocsube S."/>
            <person name="Kotiranta H."/>
            <person name="LaButti K.M."/>
            <person name="Lechner B.E."/>
            <person name="Liimatainen K."/>
            <person name="Lipzen A."/>
            <person name="Lukacs Z."/>
            <person name="Mihaltcheva S."/>
            <person name="Morgado L.N."/>
            <person name="Niskanen T."/>
            <person name="Noordeloos M.E."/>
            <person name="Ohm R.A."/>
            <person name="Ortiz-Santana B."/>
            <person name="Ovrebo C."/>
            <person name="Racz N."/>
            <person name="Riley R."/>
            <person name="Savchenko A."/>
            <person name="Shiryaev A."/>
            <person name="Soop K."/>
            <person name="Spirin V."/>
            <person name="Szebenyi C."/>
            <person name="Tomsovsky M."/>
            <person name="Tulloss R.E."/>
            <person name="Uehling J."/>
            <person name="Grigoriev I.V."/>
            <person name="Vagvolgyi C."/>
            <person name="Papp T."/>
            <person name="Martin F.M."/>
            <person name="Miettinen O."/>
            <person name="Hibbett D.S."/>
            <person name="Nagy L.G."/>
        </authorList>
    </citation>
    <scope>NUCLEOTIDE SEQUENCE [LARGE SCALE GENOMIC DNA]</scope>
    <source>
        <strain evidence="2 3">CBS 962.96</strain>
    </source>
</reference>
<gene>
    <name evidence="2" type="ORF">K435DRAFT_300837</name>
</gene>
<dbReference type="AlphaFoldDB" id="A0A4S8LJ65"/>
<organism evidence="2 3">
    <name type="scientific">Dendrothele bispora (strain CBS 962.96)</name>
    <dbReference type="NCBI Taxonomy" id="1314807"/>
    <lineage>
        <taxon>Eukaryota</taxon>
        <taxon>Fungi</taxon>
        <taxon>Dikarya</taxon>
        <taxon>Basidiomycota</taxon>
        <taxon>Agaricomycotina</taxon>
        <taxon>Agaricomycetes</taxon>
        <taxon>Agaricomycetidae</taxon>
        <taxon>Agaricales</taxon>
        <taxon>Agaricales incertae sedis</taxon>
        <taxon>Dendrothele</taxon>
    </lineage>
</organism>
<dbReference type="Proteomes" id="UP000297245">
    <property type="component" value="Unassembled WGS sequence"/>
</dbReference>
<name>A0A4S8LJ65_DENBC</name>
<protein>
    <submittedName>
        <fullName evidence="2">Uncharacterized protein</fullName>
    </submittedName>
</protein>
<sequence>MDHIEGLVQQVVDELMAHEAIIPAVWDMVNDKMLVLQLVLRFEYKQQQPRGDLLTRCAVVEEGVEIVKKLRQIRDPCLQPAIDVLRVIIDHHAVGMYQSWIMERATNWTAFEDPPVSTSVDLTGLKNFIFWCFSPISNALKTTTNEKELRAPFDVLFSEIFKMYRTETFIRTKYAPNCDNPTPEARTGGLPSWKAGAKR</sequence>
<feature type="region of interest" description="Disordered" evidence="1">
    <location>
        <begin position="180"/>
        <end position="199"/>
    </location>
</feature>
<evidence type="ECO:0000313" key="2">
    <source>
        <dbReference type="EMBL" id="THU89061.1"/>
    </source>
</evidence>
<evidence type="ECO:0000256" key="1">
    <source>
        <dbReference type="SAM" id="MobiDB-lite"/>
    </source>
</evidence>
<accession>A0A4S8LJ65</accession>
<proteinExistence type="predicted"/>
<evidence type="ECO:0000313" key="3">
    <source>
        <dbReference type="Proteomes" id="UP000297245"/>
    </source>
</evidence>
<keyword evidence="3" id="KW-1185">Reference proteome</keyword>
<dbReference type="EMBL" id="ML179384">
    <property type="protein sequence ID" value="THU89061.1"/>
    <property type="molecule type" value="Genomic_DNA"/>
</dbReference>